<evidence type="ECO:0000256" key="6">
    <source>
        <dbReference type="ARBA" id="ARBA00023004"/>
    </source>
</evidence>
<dbReference type="Pfam" id="PF13640">
    <property type="entry name" value="2OG-FeII_Oxy_3"/>
    <property type="match status" value="1"/>
</dbReference>
<dbReference type="Proteomes" id="UP001269375">
    <property type="component" value="Unassembled WGS sequence"/>
</dbReference>
<keyword evidence="2" id="KW-0479">Metal-binding</keyword>
<evidence type="ECO:0000259" key="7">
    <source>
        <dbReference type="PROSITE" id="PS51471"/>
    </source>
</evidence>
<keyword evidence="3" id="KW-0847">Vitamin C</keyword>
<evidence type="ECO:0000313" key="9">
    <source>
        <dbReference type="Proteomes" id="UP001269375"/>
    </source>
</evidence>
<evidence type="ECO:0000313" key="8">
    <source>
        <dbReference type="EMBL" id="MDR5896446.1"/>
    </source>
</evidence>
<dbReference type="InterPro" id="IPR005123">
    <property type="entry name" value="Oxoglu/Fe-dep_dioxygenase_dom"/>
</dbReference>
<sequence length="219" mass="24842">MTDAFAPDATYHPWDTLIDSLVDTGYGVIHNALPPPEIDALLEEFEHLRHHDQLQRAGIGRGKEHQLRDDIRGDSIYWLNHNGPAQARYLERMAAFKDALNYALFLGLFEFEAHFARYPAGSFYKTHVDSLQGRANRMVSTVLYLNQDWPADAGGEMVIYDPNAPERELERVIPTANTLVCFLSETIPHEVRPTTRPRASIAGWYRRNASLNGVVDPAR</sequence>
<dbReference type="RefSeq" id="WP_251594070.1">
    <property type="nucleotide sequence ID" value="NZ_JAMLJI010000003.1"/>
</dbReference>
<keyword evidence="4" id="KW-0223">Dioxygenase</keyword>
<name>A0ABU1GWM1_9GAMM</name>
<dbReference type="Gene3D" id="2.60.120.620">
    <property type="entry name" value="q2cbj1_9rhob like domain"/>
    <property type="match status" value="1"/>
</dbReference>
<dbReference type="EMBL" id="JARWAO010000005">
    <property type="protein sequence ID" value="MDR5896446.1"/>
    <property type="molecule type" value="Genomic_DNA"/>
</dbReference>
<keyword evidence="5" id="KW-0560">Oxidoreductase</keyword>
<accession>A0ABU1GWM1</accession>
<comment type="caution">
    <text evidence="8">The sequence shown here is derived from an EMBL/GenBank/DDBJ whole genome shotgun (WGS) entry which is preliminary data.</text>
</comment>
<dbReference type="InterPro" id="IPR006620">
    <property type="entry name" value="Pro_4_hyd_alph"/>
</dbReference>
<proteinExistence type="predicted"/>
<dbReference type="PANTHER" id="PTHR12907">
    <property type="entry name" value="EGL NINE HOMOLOG-RELATED"/>
    <property type="match status" value="1"/>
</dbReference>
<comment type="cofactor">
    <cofactor evidence="1">
        <name>L-ascorbate</name>
        <dbReference type="ChEBI" id="CHEBI:38290"/>
    </cofactor>
</comment>
<dbReference type="PANTHER" id="PTHR12907:SF26">
    <property type="entry name" value="HIF PROLYL HYDROXYLASE, ISOFORM C"/>
    <property type="match status" value="1"/>
</dbReference>
<evidence type="ECO:0000256" key="3">
    <source>
        <dbReference type="ARBA" id="ARBA00022896"/>
    </source>
</evidence>
<organism evidence="8 9">
    <name type="scientific">Larsenimonas suaedae</name>
    <dbReference type="NCBI Taxonomy" id="1851019"/>
    <lineage>
        <taxon>Bacteria</taxon>
        <taxon>Pseudomonadati</taxon>
        <taxon>Pseudomonadota</taxon>
        <taxon>Gammaproteobacteria</taxon>
        <taxon>Oceanospirillales</taxon>
        <taxon>Halomonadaceae</taxon>
        <taxon>Larsenimonas</taxon>
    </lineage>
</organism>
<evidence type="ECO:0000256" key="1">
    <source>
        <dbReference type="ARBA" id="ARBA00001961"/>
    </source>
</evidence>
<protein>
    <submittedName>
        <fullName evidence="8">2OG-Fe(II) oxygenase</fullName>
    </submittedName>
</protein>
<dbReference type="InterPro" id="IPR051559">
    <property type="entry name" value="HIF_prolyl_hydroxylases"/>
</dbReference>
<dbReference type="InterPro" id="IPR044862">
    <property type="entry name" value="Pro_4_hyd_alph_FE2OG_OXY"/>
</dbReference>
<dbReference type="PROSITE" id="PS51471">
    <property type="entry name" value="FE2OG_OXY"/>
    <property type="match status" value="1"/>
</dbReference>
<gene>
    <name evidence="8" type="ORF">QC825_10215</name>
</gene>
<evidence type="ECO:0000256" key="2">
    <source>
        <dbReference type="ARBA" id="ARBA00022723"/>
    </source>
</evidence>
<evidence type="ECO:0000256" key="4">
    <source>
        <dbReference type="ARBA" id="ARBA00022964"/>
    </source>
</evidence>
<keyword evidence="6" id="KW-0408">Iron</keyword>
<evidence type="ECO:0000256" key="5">
    <source>
        <dbReference type="ARBA" id="ARBA00023002"/>
    </source>
</evidence>
<dbReference type="SMART" id="SM00702">
    <property type="entry name" value="P4Hc"/>
    <property type="match status" value="1"/>
</dbReference>
<reference evidence="8 9" key="1">
    <citation type="submission" date="2023-04" db="EMBL/GenBank/DDBJ databases">
        <title>A long-awaited taxogenomic arrangement of the family Halomonadaceae.</title>
        <authorList>
            <person name="De La Haba R."/>
            <person name="Chuvochina M."/>
            <person name="Wittouck S."/>
            <person name="Arahal D.R."/>
            <person name="Sanchez-Porro C."/>
            <person name="Hugenholtz P."/>
            <person name="Ventosa A."/>
        </authorList>
    </citation>
    <scope>NUCLEOTIDE SEQUENCE [LARGE SCALE GENOMIC DNA]</scope>
    <source>
        <strain evidence="8 9">DSM 22428</strain>
    </source>
</reference>
<keyword evidence="9" id="KW-1185">Reference proteome</keyword>
<feature type="domain" description="Fe2OG dioxygenase" evidence="7">
    <location>
        <begin position="104"/>
        <end position="207"/>
    </location>
</feature>
<dbReference type="SUPFAM" id="SSF51197">
    <property type="entry name" value="Clavaminate synthase-like"/>
    <property type="match status" value="1"/>
</dbReference>